<feature type="compositionally biased region" description="Polar residues" evidence="1">
    <location>
        <begin position="178"/>
        <end position="196"/>
    </location>
</feature>
<reference evidence="3" key="1">
    <citation type="submission" date="2021-03" db="EMBL/GenBank/DDBJ databases">
        <title>Streptomyces strains.</title>
        <authorList>
            <person name="Lund M.B."/>
            <person name="Toerring T."/>
        </authorList>
    </citation>
    <scope>NUCLEOTIDE SEQUENCE</scope>
    <source>
        <strain evidence="3">JCM 4242</strain>
    </source>
</reference>
<feature type="domain" description="eCIS core" evidence="2">
    <location>
        <begin position="77"/>
        <end position="148"/>
    </location>
</feature>
<proteinExistence type="predicted"/>
<dbReference type="EMBL" id="JAFMOF010000004">
    <property type="protein sequence ID" value="MBO0655847.1"/>
    <property type="molecule type" value="Genomic_DNA"/>
</dbReference>
<accession>A0A939FR55</accession>
<gene>
    <name evidence="3" type="ORF">J1792_24635</name>
</gene>
<organism evidence="3 4">
    <name type="scientific">Streptomyces triculaminicus</name>
    <dbReference type="NCBI Taxonomy" id="2816232"/>
    <lineage>
        <taxon>Bacteria</taxon>
        <taxon>Bacillati</taxon>
        <taxon>Actinomycetota</taxon>
        <taxon>Actinomycetes</taxon>
        <taxon>Kitasatosporales</taxon>
        <taxon>Streptomycetaceae</taxon>
        <taxon>Streptomyces</taxon>
    </lineage>
</organism>
<keyword evidence="4" id="KW-1185">Reference proteome</keyword>
<dbReference type="AlphaFoldDB" id="A0A939FR55"/>
<feature type="region of interest" description="Disordered" evidence="1">
    <location>
        <begin position="1"/>
        <end position="32"/>
    </location>
</feature>
<feature type="region of interest" description="Disordered" evidence="1">
    <location>
        <begin position="170"/>
        <end position="209"/>
    </location>
</feature>
<protein>
    <submittedName>
        <fullName evidence="3">DUF4157 domain-containing protein</fullName>
    </submittedName>
</protein>
<dbReference type="Pfam" id="PF13699">
    <property type="entry name" value="eCIS_core"/>
    <property type="match status" value="1"/>
</dbReference>
<sequence>MRSQDPISDRSQRPARKPTRSGEAGPASAVAPPGRASLLLALQRAAGNGAVLRMLQAGGASREQSTVPEVLRSGGRPLDVTTRSDMEARLGADLSDVRVHTDAAAQRSAREIGARAYTAGSHVVIGRDGADKVTLAHELTHVIQQRRGPVAGTDTGHGFAVSDPDDRFEREAEANASRVMSASVGATKQATGQATKQRPLGTVPAPPASTPVVQRAMHLANYDERIYQDSHNPSAEYAFVKKTDGRLLFAEYGGVDRLTAALGAIGFAGDVRSSALDDLIKGAYRERGSAWRHLWHELGGLFHYDSVAKTTSRVDEEALGRATPGLVAAIIRHGPQIWNTSGGSRVPRAEGYLYGLDLSGDEALHVLGADEDTARHFDGVRYERLAERQYEQRHALFRNKDNGANFFAYEGRFPGDRTRIMYVSTASTVRAAAHRIRIANRRFGDAEFFDPDMAEETQRALHSEYARLTTSRPDTGWVPGTELTAVDRGAGQDSAMNGWNALGVVAYAKRFLGAPYELEQNWEWLHVQGAQIGGSTDATNLVAGTYVTNSAMIPYEDMIAKWARTDARHFWARFEVTPGGTLFPDRIRLSIKTDGHRDLGTLPELVLAEFDPLHGRIVDRLAGDITKRNVDATRGLHEPG</sequence>
<dbReference type="InterPro" id="IPR025295">
    <property type="entry name" value="eCIS_core_dom"/>
</dbReference>
<evidence type="ECO:0000256" key="1">
    <source>
        <dbReference type="SAM" id="MobiDB-lite"/>
    </source>
</evidence>
<evidence type="ECO:0000259" key="2">
    <source>
        <dbReference type="Pfam" id="PF13699"/>
    </source>
</evidence>
<evidence type="ECO:0000313" key="3">
    <source>
        <dbReference type="EMBL" id="MBO0655847.1"/>
    </source>
</evidence>
<dbReference type="Proteomes" id="UP000664781">
    <property type="component" value="Unassembled WGS sequence"/>
</dbReference>
<comment type="caution">
    <text evidence="3">The sequence shown here is derived from an EMBL/GenBank/DDBJ whole genome shotgun (WGS) entry which is preliminary data.</text>
</comment>
<name>A0A939FR55_9ACTN</name>
<evidence type="ECO:0000313" key="4">
    <source>
        <dbReference type="Proteomes" id="UP000664781"/>
    </source>
</evidence>